<sequence>RPYNLLHFILPQGKAKYITRVLPGSTPVIAHSVVKWDRMLKSRGIT</sequence>
<gene>
    <name evidence="1" type="ORF">S03H2_59191</name>
</gene>
<proteinExistence type="predicted"/>
<name>X1JPY8_9ZZZZ</name>
<protein>
    <submittedName>
        <fullName evidence="1">Uncharacterized protein</fullName>
    </submittedName>
</protein>
<reference evidence="1" key="1">
    <citation type="journal article" date="2014" name="Front. Microbiol.">
        <title>High frequency of phylogenetically diverse reductive dehalogenase-homologous genes in deep subseafloor sedimentary metagenomes.</title>
        <authorList>
            <person name="Kawai M."/>
            <person name="Futagami T."/>
            <person name="Toyoda A."/>
            <person name="Takaki Y."/>
            <person name="Nishi S."/>
            <person name="Hori S."/>
            <person name="Arai W."/>
            <person name="Tsubouchi T."/>
            <person name="Morono Y."/>
            <person name="Uchiyama I."/>
            <person name="Ito T."/>
            <person name="Fujiyama A."/>
            <person name="Inagaki F."/>
            <person name="Takami H."/>
        </authorList>
    </citation>
    <scope>NUCLEOTIDE SEQUENCE</scope>
    <source>
        <strain evidence="1">Expedition CK06-06</strain>
    </source>
</reference>
<comment type="caution">
    <text evidence="1">The sequence shown here is derived from an EMBL/GenBank/DDBJ whole genome shotgun (WGS) entry which is preliminary data.</text>
</comment>
<evidence type="ECO:0000313" key="1">
    <source>
        <dbReference type="EMBL" id="GAH80349.1"/>
    </source>
</evidence>
<dbReference type="EMBL" id="BARU01038050">
    <property type="protein sequence ID" value="GAH80349.1"/>
    <property type="molecule type" value="Genomic_DNA"/>
</dbReference>
<organism evidence="1">
    <name type="scientific">marine sediment metagenome</name>
    <dbReference type="NCBI Taxonomy" id="412755"/>
    <lineage>
        <taxon>unclassified sequences</taxon>
        <taxon>metagenomes</taxon>
        <taxon>ecological metagenomes</taxon>
    </lineage>
</organism>
<dbReference type="AlphaFoldDB" id="X1JPY8"/>
<feature type="non-terminal residue" evidence="1">
    <location>
        <position position="1"/>
    </location>
</feature>
<accession>X1JPY8</accession>